<accession>A0A8H5M4I7</accession>
<dbReference type="EMBL" id="JAACJP010000013">
    <property type="protein sequence ID" value="KAF5380421.1"/>
    <property type="molecule type" value="Genomic_DNA"/>
</dbReference>
<gene>
    <name evidence="2" type="ORF">D9615_004644</name>
</gene>
<dbReference type="Proteomes" id="UP000565441">
    <property type="component" value="Unassembled WGS sequence"/>
</dbReference>
<keyword evidence="3" id="KW-1185">Reference proteome</keyword>
<evidence type="ECO:0000313" key="3">
    <source>
        <dbReference type="Proteomes" id="UP000565441"/>
    </source>
</evidence>
<sequence>MSNNYAVNQPSSGEGTGSGPSTLSSFENVGTGDTRLGNRINFVSSAADKLESFVTKFREGNVSKADCILEGHDFIGTIEGSTAEAKKFAFREFVSTVDSVGALNESAQVRGERAQVGLDGSRPVPEHQ</sequence>
<protein>
    <submittedName>
        <fullName evidence="2">Uncharacterized protein</fullName>
    </submittedName>
</protein>
<name>A0A8H5M4I7_9AGAR</name>
<dbReference type="AlphaFoldDB" id="A0A8H5M4I7"/>
<organism evidence="2 3">
    <name type="scientific">Tricholomella constricta</name>
    <dbReference type="NCBI Taxonomy" id="117010"/>
    <lineage>
        <taxon>Eukaryota</taxon>
        <taxon>Fungi</taxon>
        <taxon>Dikarya</taxon>
        <taxon>Basidiomycota</taxon>
        <taxon>Agaricomycotina</taxon>
        <taxon>Agaricomycetes</taxon>
        <taxon>Agaricomycetidae</taxon>
        <taxon>Agaricales</taxon>
        <taxon>Tricholomatineae</taxon>
        <taxon>Lyophyllaceae</taxon>
        <taxon>Tricholomella</taxon>
    </lineage>
</organism>
<proteinExistence type="predicted"/>
<reference evidence="2 3" key="1">
    <citation type="journal article" date="2020" name="ISME J.">
        <title>Uncovering the hidden diversity of litter-decomposition mechanisms in mushroom-forming fungi.</title>
        <authorList>
            <person name="Floudas D."/>
            <person name="Bentzer J."/>
            <person name="Ahren D."/>
            <person name="Johansson T."/>
            <person name="Persson P."/>
            <person name="Tunlid A."/>
        </authorList>
    </citation>
    <scope>NUCLEOTIDE SEQUENCE [LARGE SCALE GENOMIC DNA]</scope>
    <source>
        <strain evidence="2 3">CBS 661.87</strain>
    </source>
</reference>
<evidence type="ECO:0000313" key="2">
    <source>
        <dbReference type="EMBL" id="KAF5380421.1"/>
    </source>
</evidence>
<feature type="region of interest" description="Disordered" evidence="1">
    <location>
        <begin position="1"/>
        <end position="36"/>
    </location>
</feature>
<comment type="caution">
    <text evidence="2">The sequence shown here is derived from an EMBL/GenBank/DDBJ whole genome shotgun (WGS) entry which is preliminary data.</text>
</comment>
<evidence type="ECO:0000256" key="1">
    <source>
        <dbReference type="SAM" id="MobiDB-lite"/>
    </source>
</evidence>